<evidence type="ECO:0000313" key="2">
    <source>
        <dbReference type="EMBL" id="QES88827.1"/>
    </source>
</evidence>
<dbReference type="NCBIfam" id="TIGR00616">
    <property type="entry name" value="rect"/>
    <property type="match status" value="1"/>
</dbReference>
<gene>
    <name evidence="2" type="ORF">E0W69_009235</name>
</gene>
<dbReference type="Pfam" id="PF03837">
    <property type="entry name" value="RecT"/>
    <property type="match status" value="1"/>
</dbReference>
<dbReference type="OrthoDB" id="1045432at2"/>
<dbReference type="EMBL" id="CP044016">
    <property type="protein sequence ID" value="QES88827.1"/>
    <property type="molecule type" value="Genomic_DNA"/>
</dbReference>
<proteinExistence type="predicted"/>
<organism evidence="2 3">
    <name type="scientific">Rhizosphaericola mali</name>
    <dbReference type="NCBI Taxonomy" id="2545455"/>
    <lineage>
        <taxon>Bacteria</taxon>
        <taxon>Pseudomonadati</taxon>
        <taxon>Bacteroidota</taxon>
        <taxon>Chitinophagia</taxon>
        <taxon>Chitinophagales</taxon>
        <taxon>Chitinophagaceae</taxon>
        <taxon>Rhizosphaericola</taxon>
    </lineage>
</organism>
<reference evidence="2 3" key="1">
    <citation type="submission" date="2019-09" db="EMBL/GenBank/DDBJ databases">
        <title>Complete genome sequence of Arachidicoccus sp. B3-10 isolated from apple orchard soil.</title>
        <authorList>
            <person name="Kim H.S."/>
            <person name="Han K.-I."/>
            <person name="Suh M.K."/>
            <person name="Lee K.C."/>
            <person name="Eom M.K."/>
            <person name="Kim J.-S."/>
            <person name="Kang S.W."/>
            <person name="Sin Y."/>
            <person name="Lee J.-S."/>
        </authorList>
    </citation>
    <scope>NUCLEOTIDE SEQUENCE [LARGE SCALE GENOMIC DNA]</scope>
    <source>
        <strain evidence="2 3">B3-10</strain>
    </source>
</reference>
<sequence>MSTQNNNSQVPTTTAAQPQIEVVKKDISSQVLSKIETFKSTGELNIPKDYSPENALKSAYITLAETSNKEGKYALEYCTKESIADSLLKMVIWGLSPLKKQCYFIMFGNRLQCTPDYSGNIALAKRYGKLKSIKALAIFKGDEFKFEVNPATGHKKVLEHKQTIESIGSNEVIGAYAITEMEDGTTDVEILSMKQIRASWEQGAAKGSSPAHNKFPDQMAIKTAINRACKLIIRSSDDSALMESVEDEAEQVTQFEADVNNEITEKSNKRPISINMDLSTIPEADEVSNDPEPLEAMQNEGELFPTEQRQARF</sequence>
<dbReference type="InterPro" id="IPR018330">
    <property type="entry name" value="RecT_fam"/>
</dbReference>
<accession>A0A5P2G0W7</accession>
<dbReference type="GO" id="GO:0003677">
    <property type="term" value="F:DNA binding"/>
    <property type="evidence" value="ECO:0007669"/>
    <property type="project" value="InterPro"/>
</dbReference>
<keyword evidence="3" id="KW-1185">Reference proteome</keyword>
<dbReference type="Proteomes" id="UP000292424">
    <property type="component" value="Chromosome"/>
</dbReference>
<evidence type="ECO:0000313" key="3">
    <source>
        <dbReference type="Proteomes" id="UP000292424"/>
    </source>
</evidence>
<dbReference type="InterPro" id="IPR004590">
    <property type="entry name" value="ssDNA_annealing_RecT"/>
</dbReference>
<dbReference type="KEGG" id="arac:E0W69_009235"/>
<feature type="region of interest" description="Disordered" evidence="1">
    <location>
        <begin position="284"/>
        <end position="313"/>
    </location>
</feature>
<dbReference type="RefSeq" id="WP_131329775.1">
    <property type="nucleotide sequence ID" value="NZ_CP044016.1"/>
</dbReference>
<dbReference type="AlphaFoldDB" id="A0A5P2G0W7"/>
<protein>
    <submittedName>
        <fullName evidence="2">Recombinase RecT</fullName>
    </submittedName>
</protein>
<feature type="compositionally biased region" description="Acidic residues" evidence="1">
    <location>
        <begin position="284"/>
        <end position="293"/>
    </location>
</feature>
<name>A0A5P2G0W7_9BACT</name>
<dbReference type="GO" id="GO:0006259">
    <property type="term" value="P:DNA metabolic process"/>
    <property type="evidence" value="ECO:0007669"/>
    <property type="project" value="InterPro"/>
</dbReference>
<evidence type="ECO:0000256" key="1">
    <source>
        <dbReference type="SAM" id="MobiDB-lite"/>
    </source>
</evidence>